<dbReference type="Proteomes" id="UP000676310">
    <property type="component" value="Unassembled WGS sequence"/>
</dbReference>
<name>A0A8J2N496_9PLEO</name>
<gene>
    <name evidence="3" type="ORF">ALTATR162_LOCUS3776</name>
</gene>
<proteinExistence type="predicted"/>
<comment type="caution">
    <text evidence="3">The sequence shown here is derived from an EMBL/GenBank/DDBJ whole genome shotgun (WGS) entry which is preliminary data.</text>
</comment>
<sequence length="472" mass="51330">MVRIFALFALGGLVAAAPRPATDIPAIVTAPPRGSEPGAAPTRVTSDLTGPTTHGPYSGQATTTGQKKAPTTLLEKFDGPATPNPTATYYNPNGELRAPAQLPFVPGGGVGANGTTVPRYMVESDFDFESINLGLHQEYIELDLFNHGLAKFSEQEFLDAGLTAEDRAFIAFMATQEMDHATLLTNMLGEAAPKQCIYDYPFTTVREFINFNVKLTRYGESGTWGFLSHLDSREVATLLVQAEAIESRQQMAFRQMLGLHPMPVSFTPGVPQSWHWTLLAPYISACPANNTRIAWQNFPALHILNQPNPNRGSPNDTREAEIIGPRVADPSNSTVSKDESCVGNTTTGYNCAPGISRNRSEPLTFPGRKIFLEWEEPGLAVGPNNSYITTTTATEPQYVAWVSQLNLTYTPLEVTGPNRGWSYQPPNEVYVGDPAVNETVFLAVTDSNLYLTPFNLTLINPHVRALGILIAG</sequence>
<dbReference type="Pfam" id="PF13668">
    <property type="entry name" value="Ferritin_2"/>
    <property type="match status" value="1"/>
</dbReference>
<evidence type="ECO:0000313" key="3">
    <source>
        <dbReference type="EMBL" id="CAG5155669.1"/>
    </source>
</evidence>
<dbReference type="GeneID" id="67015369"/>
<dbReference type="PANTHER" id="PTHR38705">
    <property type="entry name" value="PROTEIN RDS1"/>
    <property type="match status" value="1"/>
</dbReference>
<evidence type="ECO:0008006" key="5">
    <source>
        <dbReference type="Google" id="ProtNLM"/>
    </source>
</evidence>
<dbReference type="InterPro" id="IPR039254">
    <property type="entry name" value="Rds1"/>
</dbReference>
<keyword evidence="2" id="KW-0732">Signal</keyword>
<evidence type="ECO:0000256" key="1">
    <source>
        <dbReference type="SAM" id="MobiDB-lite"/>
    </source>
</evidence>
<dbReference type="RefSeq" id="XP_043167319.1">
    <property type="nucleotide sequence ID" value="XM_043311384.1"/>
</dbReference>
<reference evidence="3" key="1">
    <citation type="submission" date="2021-05" db="EMBL/GenBank/DDBJ databases">
        <authorList>
            <person name="Stam R."/>
        </authorList>
    </citation>
    <scope>NUCLEOTIDE SEQUENCE</scope>
    <source>
        <strain evidence="3">CS162</strain>
    </source>
</reference>
<feature type="compositionally biased region" description="Polar residues" evidence="1">
    <location>
        <begin position="43"/>
        <end position="52"/>
    </location>
</feature>
<accession>A0A8J2N496</accession>
<dbReference type="OrthoDB" id="2098436at2759"/>
<feature type="chain" id="PRO_5035297105" description="Protein rds1" evidence="2">
    <location>
        <begin position="17"/>
        <end position="472"/>
    </location>
</feature>
<evidence type="ECO:0000313" key="4">
    <source>
        <dbReference type="Proteomes" id="UP000676310"/>
    </source>
</evidence>
<protein>
    <recommendedName>
        <fullName evidence="5">Protein rds1</fullName>
    </recommendedName>
</protein>
<evidence type="ECO:0000256" key="2">
    <source>
        <dbReference type="SAM" id="SignalP"/>
    </source>
</evidence>
<keyword evidence="4" id="KW-1185">Reference proteome</keyword>
<dbReference type="EMBL" id="CAJRGZ010000017">
    <property type="protein sequence ID" value="CAG5155669.1"/>
    <property type="molecule type" value="Genomic_DNA"/>
</dbReference>
<dbReference type="PANTHER" id="PTHR38705:SF5">
    <property type="entry name" value="RESPONSE PROTEIN RDS1, PUTATIVE (AFU_ORTHOLOGUE AFUA_5G12490)-RELATED"/>
    <property type="match status" value="1"/>
</dbReference>
<dbReference type="AlphaFoldDB" id="A0A8J2N496"/>
<feature type="region of interest" description="Disordered" evidence="1">
    <location>
        <begin position="28"/>
        <end position="67"/>
    </location>
</feature>
<organism evidence="3 4">
    <name type="scientific">Alternaria atra</name>
    <dbReference type="NCBI Taxonomy" id="119953"/>
    <lineage>
        <taxon>Eukaryota</taxon>
        <taxon>Fungi</taxon>
        <taxon>Dikarya</taxon>
        <taxon>Ascomycota</taxon>
        <taxon>Pezizomycotina</taxon>
        <taxon>Dothideomycetes</taxon>
        <taxon>Pleosporomycetidae</taxon>
        <taxon>Pleosporales</taxon>
        <taxon>Pleosporineae</taxon>
        <taxon>Pleosporaceae</taxon>
        <taxon>Alternaria</taxon>
        <taxon>Alternaria sect. Ulocladioides</taxon>
    </lineage>
</organism>
<feature type="signal peptide" evidence="2">
    <location>
        <begin position="1"/>
        <end position="16"/>
    </location>
</feature>